<name>A0AAP2RAQ6_9EURY</name>
<accession>A0AAP2RAQ6</accession>
<dbReference type="EMBL" id="PGCK01000002">
    <property type="protein sequence ID" value="MCD1293858.1"/>
    <property type="molecule type" value="Genomic_DNA"/>
</dbReference>
<proteinExistence type="predicted"/>
<sequence>MFCEKQAVKAGYTKIFNVWWFVRLCYFYTQGILTGADCYQIATYTYAMIAPEFSITNRTKANKEHKGLPLEE</sequence>
<evidence type="ECO:0000313" key="2">
    <source>
        <dbReference type="Proteomes" id="UP001320159"/>
    </source>
</evidence>
<keyword evidence="2" id="KW-1185">Reference proteome</keyword>
<comment type="caution">
    <text evidence="1">The sequence shown here is derived from an EMBL/GenBank/DDBJ whole genome shotgun (WGS) entry which is preliminary data.</text>
</comment>
<organism evidence="1 2">
    <name type="scientific">Methanooceanicella nereidis</name>
    <dbReference type="NCBI Taxonomy" id="2052831"/>
    <lineage>
        <taxon>Archaea</taxon>
        <taxon>Methanobacteriati</taxon>
        <taxon>Methanobacteriota</taxon>
        <taxon>Stenosarchaea group</taxon>
        <taxon>Methanomicrobia</taxon>
        <taxon>Methanocellales</taxon>
        <taxon>Methanocellaceae</taxon>
        <taxon>Methanooceanicella</taxon>
    </lineage>
</organism>
<dbReference type="Proteomes" id="UP001320159">
    <property type="component" value="Unassembled WGS sequence"/>
</dbReference>
<evidence type="ECO:0000313" key="1">
    <source>
        <dbReference type="EMBL" id="MCD1293858.1"/>
    </source>
</evidence>
<gene>
    <name evidence="1" type="ORF">CUJ83_02450</name>
</gene>
<reference evidence="1 2" key="1">
    <citation type="submission" date="2017-11" db="EMBL/GenBank/DDBJ databases">
        <title>Isolation and Characterization of Family Methanocellaceae Species from Potential Methane Hydrate Area Offshore Southwestern Taiwan.</title>
        <authorList>
            <person name="Zhang W.-L."/>
            <person name="Chen W.-C."/>
            <person name="Lai M.-C."/>
            <person name="Chen S.-C."/>
        </authorList>
    </citation>
    <scope>NUCLEOTIDE SEQUENCE [LARGE SCALE GENOMIC DNA]</scope>
    <source>
        <strain evidence="1 2">CWC-04</strain>
    </source>
</reference>
<dbReference type="AlphaFoldDB" id="A0AAP2RAQ6"/>
<protein>
    <submittedName>
        <fullName evidence="1">Uncharacterized protein</fullName>
    </submittedName>
</protein>